<dbReference type="KEGG" id="iva:Isova_1037"/>
<dbReference type="AlphaFoldDB" id="F6FQE5"/>
<dbReference type="HOGENOM" id="CLU_155038_0_0_11"/>
<accession>F6FQE5</accession>
<keyword evidence="1" id="KW-0812">Transmembrane</keyword>
<name>F6FQE5_ISOV2</name>
<protein>
    <submittedName>
        <fullName evidence="2">Uncharacterized protein</fullName>
    </submittedName>
</protein>
<evidence type="ECO:0000256" key="1">
    <source>
        <dbReference type="SAM" id="Phobius"/>
    </source>
</evidence>
<evidence type="ECO:0000313" key="2">
    <source>
        <dbReference type="EMBL" id="AEG43820.1"/>
    </source>
</evidence>
<dbReference type="STRING" id="743718.Isova_1037"/>
<keyword evidence="1" id="KW-1133">Transmembrane helix</keyword>
<feature type="transmembrane region" description="Helical" evidence="1">
    <location>
        <begin position="47"/>
        <end position="69"/>
    </location>
</feature>
<keyword evidence="1" id="KW-0472">Membrane</keyword>
<organism evidence="3">
    <name type="scientific">Isoptericola variabilis (strain 225)</name>
    <dbReference type="NCBI Taxonomy" id="743718"/>
    <lineage>
        <taxon>Bacteria</taxon>
        <taxon>Bacillati</taxon>
        <taxon>Actinomycetota</taxon>
        <taxon>Actinomycetes</taxon>
        <taxon>Micrococcales</taxon>
        <taxon>Promicromonosporaceae</taxon>
        <taxon>Isoptericola</taxon>
    </lineage>
</organism>
<dbReference type="eggNOG" id="ENOG50324XD">
    <property type="taxonomic scope" value="Bacteria"/>
</dbReference>
<dbReference type="RefSeq" id="WP_013838212.1">
    <property type="nucleotide sequence ID" value="NC_015588.1"/>
</dbReference>
<keyword evidence="3" id="KW-1185">Reference proteome</keyword>
<dbReference type="Proteomes" id="UP000009236">
    <property type="component" value="Chromosome"/>
</dbReference>
<proteinExistence type="predicted"/>
<evidence type="ECO:0000313" key="3">
    <source>
        <dbReference type="Proteomes" id="UP000009236"/>
    </source>
</evidence>
<feature type="transmembrane region" description="Helical" evidence="1">
    <location>
        <begin position="108"/>
        <end position="128"/>
    </location>
</feature>
<feature type="transmembrane region" description="Helical" evidence="1">
    <location>
        <begin position="76"/>
        <end position="96"/>
    </location>
</feature>
<feature type="transmembrane region" description="Helical" evidence="1">
    <location>
        <begin position="21"/>
        <end position="41"/>
    </location>
</feature>
<reference evidence="2 3" key="1">
    <citation type="submission" date="2011-05" db="EMBL/GenBank/DDBJ databases">
        <title>Complete sequence of Isoptericola variabilis 225.</title>
        <authorList>
            <consortium name="US DOE Joint Genome Institute"/>
            <person name="Lucas S."/>
            <person name="Han J."/>
            <person name="Lapidus A."/>
            <person name="Cheng J.-F."/>
            <person name="Goodwin L."/>
            <person name="Pitluck S."/>
            <person name="Peters L."/>
            <person name="Mikhailova N."/>
            <person name="Zeytun A."/>
            <person name="Han C."/>
            <person name="Tapia R."/>
            <person name="Land M."/>
            <person name="Hauser L."/>
            <person name="Kyrpides N."/>
            <person name="Ivanova N."/>
            <person name="Pagani I."/>
            <person name="Siebers A."/>
            <person name="Allgaier M."/>
            <person name="Thelen M."/>
            <person name="Hugenholtz P."/>
            <person name="Gladden J."/>
            <person name="Woyke T."/>
        </authorList>
    </citation>
    <scope>NUCLEOTIDE SEQUENCE [LARGE SCALE GENOMIC DNA]</scope>
    <source>
        <strain evidence="3">225</strain>
    </source>
</reference>
<dbReference type="EMBL" id="CP002810">
    <property type="protein sequence ID" value="AEG43820.1"/>
    <property type="molecule type" value="Genomic_DNA"/>
</dbReference>
<sequence length="142" mass="14260">MASTTSATAPTARRRVLHPGSVGMLVGGLMTVVGSLLPWVVVLGVTLYGTGGGGLWTLCAGFVAIAGALVPRRWSAVAHCAVAGGATAFIAGWQLVRIVDLSASSGAWGQVLPSMGLVMVAGGAVVLLRTGVRVWRTPAVAP</sequence>
<gene>
    <name evidence="2" type="ordered locus">Isova_1037</name>
</gene>